<keyword evidence="1" id="KW-0732">Signal</keyword>
<feature type="chain" id="PRO_5040791222" description="DUF7707 domain-containing protein" evidence="1">
    <location>
        <begin position="19"/>
        <end position="185"/>
    </location>
</feature>
<evidence type="ECO:0000313" key="3">
    <source>
        <dbReference type="EMBL" id="KAJ5355247.1"/>
    </source>
</evidence>
<dbReference type="GeneID" id="81444551"/>
<dbReference type="RefSeq" id="XP_056549270.1">
    <property type="nucleotide sequence ID" value="XM_056705372.1"/>
</dbReference>
<protein>
    <recommendedName>
        <fullName evidence="2">DUF7707 domain-containing protein</fullName>
    </recommendedName>
</protein>
<sequence length="185" mass="18918">MLSNLLLVLASSAALVSSQSTETIDPNSVDINTRRYWCNAQISACPLLCLQIASGTPESNNCTAETLSYSCVCSNGVTPNASEYSQTLPYFICTEANNQCVNACTTSACQSDCRTAHPCGAQNPSRVNVTTTASSSVAATSTSASVIQTGGATGAAPRGHSVEMGQVYGMCVLVGGIVAGFAALL</sequence>
<dbReference type="OrthoDB" id="2439692at2759"/>
<gene>
    <name evidence="3" type="ORF">N7496_012459</name>
</gene>
<keyword evidence="4" id="KW-1185">Reference proteome</keyword>
<accession>A0A9W9R7M9</accession>
<dbReference type="PANTHER" id="PTHR38118">
    <property type="entry name" value="ANCHORED CELL WALL PROTEIN 11-RELATED"/>
    <property type="match status" value="1"/>
</dbReference>
<dbReference type="InterPro" id="IPR056124">
    <property type="entry name" value="DUF7707"/>
</dbReference>
<dbReference type="PANTHER" id="PTHR38118:SF2">
    <property type="entry name" value="CDP-ALCOHOL PHOSPHATIDYLTRANSFERASE PROTEIN"/>
    <property type="match status" value="1"/>
</dbReference>
<feature type="domain" description="DUF7707" evidence="2">
    <location>
        <begin position="23"/>
        <end position="124"/>
    </location>
</feature>
<dbReference type="EMBL" id="JAPZBS010000010">
    <property type="protein sequence ID" value="KAJ5355247.1"/>
    <property type="molecule type" value="Genomic_DNA"/>
</dbReference>
<evidence type="ECO:0000259" key="2">
    <source>
        <dbReference type="Pfam" id="PF24808"/>
    </source>
</evidence>
<organism evidence="3 4">
    <name type="scientific">Penicillium cataractarum</name>
    <dbReference type="NCBI Taxonomy" id="2100454"/>
    <lineage>
        <taxon>Eukaryota</taxon>
        <taxon>Fungi</taxon>
        <taxon>Dikarya</taxon>
        <taxon>Ascomycota</taxon>
        <taxon>Pezizomycotina</taxon>
        <taxon>Eurotiomycetes</taxon>
        <taxon>Eurotiomycetidae</taxon>
        <taxon>Eurotiales</taxon>
        <taxon>Aspergillaceae</taxon>
        <taxon>Penicillium</taxon>
    </lineage>
</organism>
<proteinExistence type="predicted"/>
<dbReference type="Pfam" id="PF24808">
    <property type="entry name" value="DUF7707"/>
    <property type="match status" value="1"/>
</dbReference>
<reference evidence="3" key="1">
    <citation type="submission" date="2022-11" db="EMBL/GenBank/DDBJ databases">
        <authorList>
            <person name="Petersen C."/>
        </authorList>
    </citation>
    <scope>NUCLEOTIDE SEQUENCE</scope>
    <source>
        <strain evidence="3">IBT 29864</strain>
    </source>
</reference>
<dbReference type="Proteomes" id="UP001147782">
    <property type="component" value="Unassembled WGS sequence"/>
</dbReference>
<reference evidence="3" key="2">
    <citation type="journal article" date="2023" name="IMA Fungus">
        <title>Comparative genomic study of the Penicillium genus elucidates a diverse pangenome and 15 lateral gene transfer events.</title>
        <authorList>
            <person name="Petersen C."/>
            <person name="Sorensen T."/>
            <person name="Nielsen M.R."/>
            <person name="Sondergaard T.E."/>
            <person name="Sorensen J.L."/>
            <person name="Fitzpatrick D.A."/>
            <person name="Frisvad J.C."/>
            <person name="Nielsen K.L."/>
        </authorList>
    </citation>
    <scope>NUCLEOTIDE SEQUENCE</scope>
    <source>
        <strain evidence="3">IBT 29864</strain>
    </source>
</reference>
<dbReference type="AlphaFoldDB" id="A0A9W9R7M9"/>
<evidence type="ECO:0000313" key="4">
    <source>
        <dbReference type="Proteomes" id="UP001147782"/>
    </source>
</evidence>
<evidence type="ECO:0000256" key="1">
    <source>
        <dbReference type="SAM" id="SignalP"/>
    </source>
</evidence>
<name>A0A9W9R7M9_9EURO</name>
<comment type="caution">
    <text evidence="3">The sequence shown here is derived from an EMBL/GenBank/DDBJ whole genome shotgun (WGS) entry which is preliminary data.</text>
</comment>
<feature type="signal peptide" evidence="1">
    <location>
        <begin position="1"/>
        <end position="18"/>
    </location>
</feature>